<gene>
    <name evidence="1" type="ORF">MLD38_003563</name>
</gene>
<accession>A0ACB9S3N6</accession>
<evidence type="ECO:0000313" key="1">
    <source>
        <dbReference type="EMBL" id="KAI4385550.1"/>
    </source>
</evidence>
<sequence>MAGLMSEPEIGPRDNEPTEKSGKYDLEDYECGYYKELNKDSGKIRITEALFECPSCSSRGYKREYALKELLHHAARLSKSSANISLREQATHLALGRYLKKYVVGLDGMNGEVTPPRGILTSARVNCLFGPQLVWSQTSRLSSKKADMLLKAEPNSGMSSRPRDLTLLGCSTPLWNHFGHTGFSIVEFSKDRVGFRDAMAFDAYILGKIAGESDYRVYEKRGNKLFGGMAQEEGRLPFWQSNFPLPKG</sequence>
<keyword evidence="2" id="KW-1185">Reference proteome</keyword>
<protein>
    <submittedName>
        <fullName evidence="1">Uncharacterized protein</fullName>
    </submittedName>
</protein>
<dbReference type="EMBL" id="CM042881">
    <property type="protein sequence ID" value="KAI4385550.1"/>
    <property type="molecule type" value="Genomic_DNA"/>
</dbReference>
<organism evidence="1 2">
    <name type="scientific">Melastoma candidum</name>
    <dbReference type="NCBI Taxonomy" id="119954"/>
    <lineage>
        <taxon>Eukaryota</taxon>
        <taxon>Viridiplantae</taxon>
        <taxon>Streptophyta</taxon>
        <taxon>Embryophyta</taxon>
        <taxon>Tracheophyta</taxon>
        <taxon>Spermatophyta</taxon>
        <taxon>Magnoliopsida</taxon>
        <taxon>eudicotyledons</taxon>
        <taxon>Gunneridae</taxon>
        <taxon>Pentapetalae</taxon>
        <taxon>rosids</taxon>
        <taxon>malvids</taxon>
        <taxon>Myrtales</taxon>
        <taxon>Melastomataceae</taxon>
        <taxon>Melastomatoideae</taxon>
        <taxon>Melastomateae</taxon>
        <taxon>Melastoma</taxon>
    </lineage>
</organism>
<dbReference type="Proteomes" id="UP001057402">
    <property type="component" value="Chromosome 2"/>
</dbReference>
<comment type="caution">
    <text evidence="1">The sequence shown here is derived from an EMBL/GenBank/DDBJ whole genome shotgun (WGS) entry which is preliminary data.</text>
</comment>
<proteinExistence type="predicted"/>
<name>A0ACB9S3N6_9MYRT</name>
<evidence type="ECO:0000313" key="2">
    <source>
        <dbReference type="Proteomes" id="UP001057402"/>
    </source>
</evidence>
<reference evidence="2" key="1">
    <citation type="journal article" date="2023" name="Front. Plant Sci.">
        <title>Chromosomal-level genome assembly of Melastoma candidum provides insights into trichome evolution.</title>
        <authorList>
            <person name="Zhong Y."/>
            <person name="Wu W."/>
            <person name="Sun C."/>
            <person name="Zou P."/>
            <person name="Liu Y."/>
            <person name="Dai S."/>
            <person name="Zhou R."/>
        </authorList>
    </citation>
    <scope>NUCLEOTIDE SEQUENCE [LARGE SCALE GENOMIC DNA]</scope>
</reference>